<sequence length="465" mass="53235">MRYHALRLLHAGYVPLTLEELDDSTIRKNEASLSGALSIIPVARQCNALWLLPSAFYLACALDKGKWHEFEELQDAALDITEERLILRRRARLMYINNLLVCQPLRKLCENEHEYCEQAKLILLSTWTDAPPLRDVEDLSDTNLCSLCLPRVDLGVEIGRSSVWDLLPAMFNLPSWEELKKQQAIDLGYSTNSSMVAPNWKRNARYCPHITRSLCNLNLDVHLAFITPIALALSPRPYTTIKPMNVDNLTQSPRLWFPGGTVIFRAEDTIYRVCPDILSSCSPIFRSMFGIPQPSSQENYEGVPLICMADSERNLTALFEAVYTPQYSQWLIFTSPTRIFMPHDQAFQEGDHLFDMLAILKLSTKYQIEHLRFHSLRLLRAEYVPFTLAELMEPERRMATAAEALQIIPVARQCSALWLLPSLFYVACELGKSSQWHALDLDYLEKAGLSITEERRILRGRSQLT</sequence>
<dbReference type="AlphaFoldDB" id="A0A5C3Q8C7"/>
<gene>
    <name evidence="1" type="ORF">BDV98DRAFT_585142</name>
</gene>
<dbReference type="Gene3D" id="3.30.710.10">
    <property type="entry name" value="Potassium Channel Kv1.1, Chain A"/>
    <property type="match status" value="1"/>
</dbReference>
<dbReference type="InterPro" id="IPR011333">
    <property type="entry name" value="SKP1/BTB/POZ_sf"/>
</dbReference>
<proteinExistence type="predicted"/>
<reference evidence="1 2" key="1">
    <citation type="journal article" date="2019" name="Nat. Ecol. Evol.">
        <title>Megaphylogeny resolves global patterns of mushroom evolution.</title>
        <authorList>
            <person name="Varga T."/>
            <person name="Krizsan K."/>
            <person name="Foldi C."/>
            <person name="Dima B."/>
            <person name="Sanchez-Garcia M."/>
            <person name="Sanchez-Ramirez S."/>
            <person name="Szollosi G.J."/>
            <person name="Szarkandi J.G."/>
            <person name="Papp V."/>
            <person name="Albert L."/>
            <person name="Andreopoulos W."/>
            <person name="Angelini C."/>
            <person name="Antonin V."/>
            <person name="Barry K.W."/>
            <person name="Bougher N.L."/>
            <person name="Buchanan P."/>
            <person name="Buyck B."/>
            <person name="Bense V."/>
            <person name="Catcheside P."/>
            <person name="Chovatia M."/>
            <person name="Cooper J."/>
            <person name="Damon W."/>
            <person name="Desjardin D."/>
            <person name="Finy P."/>
            <person name="Geml J."/>
            <person name="Haridas S."/>
            <person name="Hughes K."/>
            <person name="Justo A."/>
            <person name="Karasinski D."/>
            <person name="Kautmanova I."/>
            <person name="Kiss B."/>
            <person name="Kocsube S."/>
            <person name="Kotiranta H."/>
            <person name="LaButti K.M."/>
            <person name="Lechner B.E."/>
            <person name="Liimatainen K."/>
            <person name="Lipzen A."/>
            <person name="Lukacs Z."/>
            <person name="Mihaltcheva S."/>
            <person name="Morgado L.N."/>
            <person name="Niskanen T."/>
            <person name="Noordeloos M.E."/>
            <person name="Ohm R.A."/>
            <person name="Ortiz-Santana B."/>
            <person name="Ovrebo C."/>
            <person name="Racz N."/>
            <person name="Riley R."/>
            <person name="Savchenko A."/>
            <person name="Shiryaev A."/>
            <person name="Soop K."/>
            <person name="Spirin V."/>
            <person name="Szebenyi C."/>
            <person name="Tomsovsky M."/>
            <person name="Tulloss R.E."/>
            <person name="Uehling J."/>
            <person name="Grigoriev I.V."/>
            <person name="Vagvolgyi C."/>
            <person name="Papp T."/>
            <person name="Martin F.M."/>
            <person name="Miettinen O."/>
            <person name="Hibbett D.S."/>
            <person name="Nagy L.G."/>
        </authorList>
    </citation>
    <scope>NUCLEOTIDE SEQUENCE [LARGE SCALE GENOMIC DNA]</scope>
    <source>
        <strain evidence="1 2">CBS 309.79</strain>
    </source>
</reference>
<evidence type="ECO:0000313" key="2">
    <source>
        <dbReference type="Proteomes" id="UP000305067"/>
    </source>
</evidence>
<name>A0A5C3Q8C7_9AGAR</name>
<dbReference type="Proteomes" id="UP000305067">
    <property type="component" value="Unassembled WGS sequence"/>
</dbReference>
<protein>
    <recommendedName>
        <fullName evidence="3">BTB domain-containing protein</fullName>
    </recommendedName>
</protein>
<dbReference type="EMBL" id="ML178842">
    <property type="protein sequence ID" value="TFK98021.1"/>
    <property type="molecule type" value="Genomic_DNA"/>
</dbReference>
<evidence type="ECO:0000313" key="1">
    <source>
        <dbReference type="EMBL" id="TFK98021.1"/>
    </source>
</evidence>
<organism evidence="1 2">
    <name type="scientific">Pterulicium gracile</name>
    <dbReference type="NCBI Taxonomy" id="1884261"/>
    <lineage>
        <taxon>Eukaryota</taxon>
        <taxon>Fungi</taxon>
        <taxon>Dikarya</taxon>
        <taxon>Basidiomycota</taxon>
        <taxon>Agaricomycotina</taxon>
        <taxon>Agaricomycetes</taxon>
        <taxon>Agaricomycetidae</taxon>
        <taxon>Agaricales</taxon>
        <taxon>Pleurotineae</taxon>
        <taxon>Pterulaceae</taxon>
        <taxon>Pterulicium</taxon>
    </lineage>
</organism>
<dbReference type="OrthoDB" id="3218112at2759"/>
<accession>A0A5C3Q8C7</accession>
<evidence type="ECO:0008006" key="3">
    <source>
        <dbReference type="Google" id="ProtNLM"/>
    </source>
</evidence>
<keyword evidence="2" id="KW-1185">Reference proteome</keyword>